<keyword evidence="4" id="KW-0133">Cell shape</keyword>
<feature type="transmembrane region" description="Helical" evidence="8">
    <location>
        <begin position="128"/>
        <end position="151"/>
    </location>
</feature>
<dbReference type="EMBL" id="VNJI01000033">
    <property type="protein sequence ID" value="TVY07710.1"/>
    <property type="molecule type" value="Genomic_DNA"/>
</dbReference>
<dbReference type="PRINTS" id="PR01806">
    <property type="entry name" value="VIRFACTRMVIN"/>
</dbReference>
<dbReference type="RefSeq" id="WP_144851329.1">
    <property type="nucleotide sequence ID" value="NZ_VNJI01000033.1"/>
</dbReference>
<evidence type="ECO:0000256" key="2">
    <source>
        <dbReference type="ARBA" id="ARBA00022475"/>
    </source>
</evidence>
<dbReference type="PANTHER" id="PTHR47019:SF1">
    <property type="entry name" value="LIPID II FLIPPASE MURJ"/>
    <property type="match status" value="1"/>
</dbReference>
<name>A0A559K6G1_9BACL</name>
<dbReference type="GO" id="GO:0008360">
    <property type="term" value="P:regulation of cell shape"/>
    <property type="evidence" value="ECO:0007669"/>
    <property type="project" value="UniProtKB-KW"/>
</dbReference>
<evidence type="ECO:0000256" key="8">
    <source>
        <dbReference type="SAM" id="Phobius"/>
    </source>
</evidence>
<feature type="transmembrane region" description="Helical" evidence="8">
    <location>
        <begin position="391"/>
        <end position="411"/>
    </location>
</feature>
<keyword evidence="6 8" id="KW-1133">Transmembrane helix</keyword>
<accession>A0A559K6G1</accession>
<feature type="transmembrane region" description="Helical" evidence="8">
    <location>
        <begin position="187"/>
        <end position="207"/>
    </location>
</feature>
<evidence type="ECO:0000256" key="4">
    <source>
        <dbReference type="ARBA" id="ARBA00022960"/>
    </source>
</evidence>
<evidence type="ECO:0008006" key="11">
    <source>
        <dbReference type="Google" id="ProtNLM"/>
    </source>
</evidence>
<evidence type="ECO:0000256" key="6">
    <source>
        <dbReference type="ARBA" id="ARBA00022989"/>
    </source>
</evidence>
<dbReference type="AlphaFoldDB" id="A0A559K6G1"/>
<keyword evidence="5" id="KW-0573">Peptidoglycan synthesis</keyword>
<dbReference type="GO" id="GO:0015648">
    <property type="term" value="F:lipid-linked peptidoglycan transporter activity"/>
    <property type="evidence" value="ECO:0007669"/>
    <property type="project" value="TreeGrafter"/>
</dbReference>
<feature type="transmembrane region" description="Helical" evidence="8">
    <location>
        <begin position="316"/>
        <end position="342"/>
    </location>
</feature>
<evidence type="ECO:0000256" key="3">
    <source>
        <dbReference type="ARBA" id="ARBA00022692"/>
    </source>
</evidence>
<feature type="transmembrane region" description="Helical" evidence="8">
    <location>
        <begin position="58"/>
        <end position="78"/>
    </location>
</feature>
<comment type="caution">
    <text evidence="9">The sequence shown here is derived from an EMBL/GenBank/DDBJ whole genome shotgun (WGS) entry which is preliminary data.</text>
</comment>
<dbReference type="PANTHER" id="PTHR47019">
    <property type="entry name" value="LIPID II FLIPPASE MURJ"/>
    <property type="match status" value="1"/>
</dbReference>
<proteinExistence type="predicted"/>
<keyword evidence="7 8" id="KW-0472">Membrane</keyword>
<dbReference type="GO" id="GO:0005886">
    <property type="term" value="C:plasma membrane"/>
    <property type="evidence" value="ECO:0007669"/>
    <property type="project" value="UniProtKB-SubCell"/>
</dbReference>
<feature type="transmembrane region" description="Helical" evidence="8">
    <location>
        <begin position="7"/>
        <end position="26"/>
    </location>
</feature>
<evidence type="ECO:0000313" key="10">
    <source>
        <dbReference type="Proteomes" id="UP000317036"/>
    </source>
</evidence>
<feature type="transmembrane region" description="Helical" evidence="8">
    <location>
        <begin position="163"/>
        <end position="181"/>
    </location>
</feature>
<reference evidence="9 10" key="1">
    <citation type="submission" date="2019-07" db="EMBL/GenBank/DDBJ databases">
        <authorList>
            <person name="Kim J."/>
        </authorList>
    </citation>
    <scope>NUCLEOTIDE SEQUENCE [LARGE SCALE GENOMIC DNA]</scope>
    <source>
        <strain evidence="9 10">JC52</strain>
    </source>
</reference>
<dbReference type="Pfam" id="PF03023">
    <property type="entry name" value="MurJ"/>
    <property type="match status" value="1"/>
</dbReference>
<protein>
    <recommendedName>
        <fullName evidence="11">MATE family efflux transporter</fullName>
    </recommendedName>
</protein>
<organism evidence="9 10">
    <name type="scientific">Paenibacillus cremeus</name>
    <dbReference type="NCBI Taxonomy" id="2163881"/>
    <lineage>
        <taxon>Bacteria</taxon>
        <taxon>Bacillati</taxon>
        <taxon>Bacillota</taxon>
        <taxon>Bacilli</taxon>
        <taxon>Bacillales</taxon>
        <taxon>Paenibacillaceae</taxon>
        <taxon>Paenibacillus</taxon>
    </lineage>
</organism>
<feature type="transmembrane region" description="Helical" evidence="8">
    <location>
        <begin position="228"/>
        <end position="256"/>
    </location>
</feature>
<dbReference type="Proteomes" id="UP000317036">
    <property type="component" value="Unassembled WGS sequence"/>
</dbReference>
<gene>
    <name evidence="9" type="ORF">FPZ49_22790</name>
</gene>
<feature type="transmembrane region" description="Helical" evidence="8">
    <location>
        <begin position="276"/>
        <end position="296"/>
    </location>
</feature>
<evidence type="ECO:0000256" key="1">
    <source>
        <dbReference type="ARBA" id="ARBA00004651"/>
    </source>
</evidence>
<keyword evidence="3 8" id="KW-0812">Transmembrane</keyword>
<dbReference type="InterPro" id="IPR004268">
    <property type="entry name" value="MurJ"/>
</dbReference>
<comment type="subcellular location">
    <subcellularLocation>
        <location evidence="1">Cell membrane</location>
        <topology evidence="1">Multi-pass membrane protein</topology>
    </subcellularLocation>
</comment>
<dbReference type="GO" id="GO:0009252">
    <property type="term" value="P:peptidoglycan biosynthetic process"/>
    <property type="evidence" value="ECO:0007669"/>
    <property type="project" value="UniProtKB-KW"/>
</dbReference>
<dbReference type="OrthoDB" id="9804143at2"/>
<evidence type="ECO:0000256" key="5">
    <source>
        <dbReference type="ARBA" id="ARBA00022984"/>
    </source>
</evidence>
<keyword evidence="10" id="KW-1185">Reference proteome</keyword>
<sequence length="464" mass="49794">MKQVSIWKGTFVIAAIHMLLAGVAFLKDVMLASFFGTSPQADALSIALFIPDTLGNNLVGTAIGVACVPTFAALYAQGSLQRFAMTARQLAVQLLVLMAVAWVILFAFGDHLVGWLGGGGMQWLCYRLVLILLPTLVLFPLSAIVNGLLQAAEAFQAPAFSTVVYNAVFLAGLVLSSVLGLSRTQGAYVGAVSIALGMVTMTGYVLFRLCRHPGLQGLWRRREQRPSLLHIDADLGTVYRVFGPYLLVLLFSQSVLIAERYIASSLGEGTVAGLTYAFRLAQFPIWVFVAAINMILLPRMAKAGAAGDFAGQQREFFKAIGVTLAITVPTAIVFFTARVPIITLLFVRGSFDAASLHITADIFAGLAVGIVGQSLASVGLRYYIASSRMKVPACVYFTTAVLNIGLDTWWVKLWGPAGLGWGSASASALNASVILLFIMREIKENKQSQGGADETFSRRHTVVQ</sequence>
<dbReference type="InterPro" id="IPR051050">
    <property type="entry name" value="Lipid_II_flippase_MurJ/MviN"/>
</dbReference>
<evidence type="ECO:0000256" key="7">
    <source>
        <dbReference type="ARBA" id="ARBA00023136"/>
    </source>
</evidence>
<feature type="transmembrane region" description="Helical" evidence="8">
    <location>
        <begin position="362"/>
        <end position="384"/>
    </location>
</feature>
<dbReference type="GO" id="GO:0034204">
    <property type="term" value="P:lipid translocation"/>
    <property type="evidence" value="ECO:0007669"/>
    <property type="project" value="TreeGrafter"/>
</dbReference>
<keyword evidence="2" id="KW-1003">Cell membrane</keyword>
<feature type="transmembrane region" description="Helical" evidence="8">
    <location>
        <begin position="417"/>
        <end position="438"/>
    </location>
</feature>
<feature type="transmembrane region" description="Helical" evidence="8">
    <location>
        <begin position="90"/>
        <end position="108"/>
    </location>
</feature>
<evidence type="ECO:0000313" key="9">
    <source>
        <dbReference type="EMBL" id="TVY07710.1"/>
    </source>
</evidence>